<comment type="caution">
    <text evidence="2">The sequence shown here is derived from an EMBL/GenBank/DDBJ whole genome shotgun (WGS) entry which is preliminary data.</text>
</comment>
<feature type="compositionally biased region" description="Polar residues" evidence="1">
    <location>
        <begin position="1"/>
        <end position="11"/>
    </location>
</feature>
<evidence type="ECO:0000313" key="2">
    <source>
        <dbReference type="EMBL" id="RBP43086.1"/>
    </source>
</evidence>
<sequence length="300" mass="33749">MQDTTAPNRISTTRHLHPANSITQQDIDDFQRDGVICLRGMFKPEWCDMLREASLEAMENGAGRVREPKLEPGKGRFYSNVYLSDSDERFRLLRDASPAPEIAAKLMGCDEVRFYYDQLFIKTPGTAAPTPWHNDLPFWPFAGNDLISIWIALTPVSAETSGVQYVAGSHRWNKMFRAVTPDYDPRFLDPALEECPDYGSPETPSAGKVLSWDMQPGDVLCHHPLTVHGAAGNASTTQTRVGLSIRYLGRDVQWDPRPHTMTLRRPPEVEAGEYPADDIAFPRIWDSQHGHLQFDGPAKL</sequence>
<dbReference type="PANTHER" id="PTHR20883">
    <property type="entry name" value="PHYTANOYL-COA DIOXYGENASE DOMAIN CONTAINING 1"/>
    <property type="match status" value="1"/>
</dbReference>
<dbReference type="Gene3D" id="2.60.120.620">
    <property type="entry name" value="q2cbj1_9rhob like domain"/>
    <property type="match status" value="1"/>
</dbReference>
<dbReference type="EMBL" id="QNRQ01000001">
    <property type="protein sequence ID" value="RBP43086.1"/>
    <property type="molecule type" value="Genomic_DNA"/>
</dbReference>
<evidence type="ECO:0000313" key="3">
    <source>
        <dbReference type="Proteomes" id="UP000253628"/>
    </source>
</evidence>
<dbReference type="PANTHER" id="PTHR20883:SF49">
    <property type="entry name" value="PHYTANOYL-COA DIOXYGENASE"/>
    <property type="match status" value="1"/>
</dbReference>
<accession>A0A366HKX7</accession>
<dbReference type="GO" id="GO:0016706">
    <property type="term" value="F:2-oxoglutarate-dependent dioxygenase activity"/>
    <property type="evidence" value="ECO:0007669"/>
    <property type="project" value="UniProtKB-ARBA"/>
</dbReference>
<dbReference type="RefSeq" id="WP_113931394.1">
    <property type="nucleotide sequence ID" value="NZ_JACCEU010000001.1"/>
</dbReference>
<reference evidence="2 3" key="1">
    <citation type="submission" date="2018-06" db="EMBL/GenBank/DDBJ databases">
        <title>Genomic Encyclopedia of Type Strains, Phase IV (KMG-IV): sequencing the most valuable type-strain genomes for metagenomic binning, comparative biology and taxonomic classification.</title>
        <authorList>
            <person name="Goeker M."/>
        </authorList>
    </citation>
    <scope>NUCLEOTIDE SEQUENCE [LARGE SCALE GENOMIC DNA]</scope>
    <source>
        <strain evidence="2 3">DSM 25520</strain>
    </source>
</reference>
<keyword evidence="3" id="KW-1185">Reference proteome</keyword>
<keyword evidence="2" id="KW-0560">Oxidoreductase</keyword>
<gene>
    <name evidence="2" type="ORF">DFR37_101211</name>
</gene>
<keyword evidence="2" id="KW-0223">Dioxygenase</keyword>
<dbReference type="AlphaFoldDB" id="A0A366HKX7"/>
<feature type="region of interest" description="Disordered" evidence="1">
    <location>
        <begin position="1"/>
        <end position="20"/>
    </location>
</feature>
<dbReference type="InterPro" id="IPR008775">
    <property type="entry name" value="Phytyl_CoA_dOase-like"/>
</dbReference>
<name>A0A366HKX7_9BURK</name>
<dbReference type="GO" id="GO:0005506">
    <property type="term" value="F:iron ion binding"/>
    <property type="evidence" value="ECO:0007669"/>
    <property type="project" value="UniProtKB-ARBA"/>
</dbReference>
<dbReference type="OrthoDB" id="9814777at2"/>
<dbReference type="SUPFAM" id="SSF51197">
    <property type="entry name" value="Clavaminate synthase-like"/>
    <property type="match status" value="1"/>
</dbReference>
<dbReference type="Proteomes" id="UP000253628">
    <property type="component" value="Unassembled WGS sequence"/>
</dbReference>
<evidence type="ECO:0000256" key="1">
    <source>
        <dbReference type="SAM" id="MobiDB-lite"/>
    </source>
</evidence>
<dbReference type="Pfam" id="PF05721">
    <property type="entry name" value="PhyH"/>
    <property type="match status" value="1"/>
</dbReference>
<protein>
    <submittedName>
        <fullName evidence="2">Ectoine hydroxylase-related dioxygenase (Phytanoyl-CoA dioxygenase family)</fullName>
    </submittedName>
</protein>
<proteinExistence type="predicted"/>
<organism evidence="2 3">
    <name type="scientific">Eoetvoesiella caeni</name>
    <dbReference type="NCBI Taxonomy" id="645616"/>
    <lineage>
        <taxon>Bacteria</taxon>
        <taxon>Pseudomonadati</taxon>
        <taxon>Pseudomonadota</taxon>
        <taxon>Betaproteobacteria</taxon>
        <taxon>Burkholderiales</taxon>
        <taxon>Alcaligenaceae</taxon>
        <taxon>Eoetvoesiella</taxon>
    </lineage>
</organism>